<name>A0A8C4Q8C3_EPTBU</name>
<feature type="compositionally biased region" description="Basic and acidic residues" evidence="3">
    <location>
        <begin position="185"/>
        <end position="208"/>
    </location>
</feature>
<evidence type="ECO:0000256" key="1">
    <source>
        <dbReference type="ARBA" id="ARBA00022553"/>
    </source>
</evidence>
<feature type="compositionally biased region" description="Basic and acidic residues" evidence="3">
    <location>
        <begin position="158"/>
        <end position="178"/>
    </location>
</feature>
<dbReference type="PANTHER" id="PTHR15635:SF12">
    <property type="entry name" value="HABP4_PAI-RBP1 DOMAIN-CONTAINING PROTEIN"/>
    <property type="match status" value="1"/>
</dbReference>
<dbReference type="GeneTree" id="ENSGT00530000063950"/>
<reference evidence="4" key="2">
    <citation type="submission" date="2025-09" db="UniProtKB">
        <authorList>
            <consortium name="Ensembl"/>
        </authorList>
    </citation>
    <scope>IDENTIFICATION</scope>
</reference>
<proteinExistence type="predicted"/>
<evidence type="ECO:0000313" key="5">
    <source>
        <dbReference type="Proteomes" id="UP000694388"/>
    </source>
</evidence>
<keyword evidence="5" id="KW-1185">Reference proteome</keyword>
<feature type="region of interest" description="Disordered" evidence="3">
    <location>
        <begin position="344"/>
        <end position="449"/>
    </location>
</feature>
<reference evidence="4" key="1">
    <citation type="submission" date="2025-08" db="UniProtKB">
        <authorList>
            <consortium name="Ensembl"/>
        </authorList>
    </citation>
    <scope>IDENTIFICATION</scope>
</reference>
<organism evidence="4 5">
    <name type="scientific">Eptatretus burgeri</name>
    <name type="common">Inshore hagfish</name>
    <dbReference type="NCBI Taxonomy" id="7764"/>
    <lineage>
        <taxon>Eukaryota</taxon>
        <taxon>Metazoa</taxon>
        <taxon>Chordata</taxon>
        <taxon>Craniata</taxon>
        <taxon>Vertebrata</taxon>
        <taxon>Cyclostomata</taxon>
        <taxon>Myxini</taxon>
        <taxon>Myxiniformes</taxon>
        <taxon>Myxinidae</taxon>
        <taxon>Eptatretinae</taxon>
        <taxon>Eptatretus</taxon>
    </lineage>
</organism>
<feature type="compositionally biased region" description="Basic and acidic residues" evidence="3">
    <location>
        <begin position="86"/>
        <end position="112"/>
    </location>
</feature>
<dbReference type="Proteomes" id="UP000694388">
    <property type="component" value="Unplaced"/>
</dbReference>
<feature type="region of interest" description="Disordered" evidence="3">
    <location>
        <begin position="41"/>
        <end position="261"/>
    </location>
</feature>
<feature type="compositionally biased region" description="Basic and acidic residues" evidence="3">
    <location>
        <begin position="373"/>
        <end position="388"/>
    </location>
</feature>
<keyword evidence="2" id="KW-0175">Coiled coil</keyword>
<dbReference type="InterPro" id="IPR029336">
    <property type="entry name" value="DUF4594"/>
</dbReference>
<evidence type="ECO:0000313" key="4">
    <source>
        <dbReference type="Ensembl" id="ENSEBUP00000011593.1"/>
    </source>
</evidence>
<evidence type="ECO:0008006" key="6">
    <source>
        <dbReference type="Google" id="ProtNLM"/>
    </source>
</evidence>
<accession>A0A8C4Q8C3</accession>
<evidence type="ECO:0000256" key="2">
    <source>
        <dbReference type="ARBA" id="ARBA00023054"/>
    </source>
</evidence>
<dbReference type="Ensembl" id="ENSEBUT00000012165.1">
    <property type="protein sequence ID" value="ENSEBUP00000011593.1"/>
    <property type="gene ID" value="ENSEBUG00000007431.1"/>
</dbReference>
<protein>
    <recommendedName>
        <fullName evidence="6">Coiled-coil domain-containing protein 9</fullName>
    </recommendedName>
</protein>
<sequence>MTSVPGSKMPDKDVELDKRMEAIRKKNEAIMKRYAEIQADKQHAEAEGMAIDLKAPPSPSRPPFRGGSQRRSSDEGKRLGGGNWATRDKERQRKDSDEDRKQQEMTHNDPAMRKPKGVPPRQDPQMDYPPVSGRDVRGFRGRGRGRGRGDRSSQPTLQDKRCQEREENRRLNIEKMSEEMEQIADYERGQRDGRSEKNPVRNFLDDSWRSGPISSRGDRRQDSRRHRTNWGGADFEHVKTGMDRQRRQRQDGWARSDGMSSEMHMQLSMTGRERVEYARWKHEREVIDRERLSRHRNAAGEWRREWDANKSENMFRETAGGAETDNADGNVYQGNRKRLFGVRFRLADKPRSPRPHNLGAFMSRPQLQNPAGRNRDYSMHDERWRDDTPAPSSEKNEASPGFEVSVPPADDEGESKTNVTQEGDLELSTDKVTEQTEDVSIDTQDKVAE</sequence>
<evidence type="ECO:0000256" key="3">
    <source>
        <dbReference type="SAM" id="MobiDB-lite"/>
    </source>
</evidence>
<feature type="compositionally biased region" description="Basic and acidic residues" evidence="3">
    <location>
        <begin position="234"/>
        <end position="254"/>
    </location>
</feature>
<dbReference type="AlphaFoldDB" id="A0A8C4Q8C3"/>
<dbReference type="PANTHER" id="PTHR15635">
    <property type="entry name" value="COILED-COIL DOMAIN CONTAINING PROTEIN 9"/>
    <property type="match status" value="1"/>
</dbReference>
<dbReference type="Pfam" id="PF15266">
    <property type="entry name" value="DUF4594"/>
    <property type="match status" value="1"/>
</dbReference>
<keyword evidence="1" id="KW-0597">Phosphoprotein</keyword>